<proteinExistence type="predicted"/>
<reference evidence="1 2" key="1">
    <citation type="submission" date="2017-05" db="EMBL/GenBank/DDBJ databases">
        <authorList>
            <person name="Varghese N."/>
            <person name="Submissions S."/>
        </authorList>
    </citation>
    <scope>NUCLEOTIDE SEQUENCE [LARGE SCALE GENOMIC DNA]</scope>
    <source>
        <strain evidence="1 2">DSM 25457</strain>
    </source>
</reference>
<protein>
    <submittedName>
        <fullName evidence="1">Uncharacterized protein</fullName>
    </submittedName>
</protein>
<organism evidence="1 2">
    <name type="scientific">Neorhodopirellula lusitana</name>
    <dbReference type="NCBI Taxonomy" id="445327"/>
    <lineage>
        <taxon>Bacteria</taxon>
        <taxon>Pseudomonadati</taxon>
        <taxon>Planctomycetota</taxon>
        <taxon>Planctomycetia</taxon>
        <taxon>Pirellulales</taxon>
        <taxon>Pirellulaceae</taxon>
        <taxon>Neorhodopirellula</taxon>
    </lineage>
</organism>
<evidence type="ECO:0000313" key="2">
    <source>
        <dbReference type="Proteomes" id="UP001158067"/>
    </source>
</evidence>
<dbReference type="EMBL" id="FXUG01000022">
    <property type="protein sequence ID" value="SMP77078.1"/>
    <property type="molecule type" value="Genomic_DNA"/>
</dbReference>
<evidence type="ECO:0000313" key="1">
    <source>
        <dbReference type="EMBL" id="SMP77078.1"/>
    </source>
</evidence>
<name>A0ABY1QPE4_9BACT</name>
<dbReference type="Proteomes" id="UP001158067">
    <property type="component" value="Unassembled WGS sequence"/>
</dbReference>
<sequence length="103" mass="11191">MGQAGMENTNINLMLSVYTDTRRLDQVGAVERLSAIPLEGDDQSEADALPAVALIRETKTASGAKFVPLPVPLKSDNECQSVANLARLRRRDARNEKSPQNAI</sequence>
<accession>A0ABY1QPE4</accession>
<gene>
    <name evidence="1" type="ORF">SAMN06265222_12289</name>
</gene>
<keyword evidence="2" id="KW-1185">Reference proteome</keyword>
<comment type="caution">
    <text evidence="1">The sequence shown here is derived from an EMBL/GenBank/DDBJ whole genome shotgun (WGS) entry which is preliminary data.</text>
</comment>